<evidence type="ECO:0000313" key="1">
    <source>
        <dbReference type="EMBL" id="MFB9097724.1"/>
    </source>
</evidence>
<dbReference type="EMBL" id="JBHMEY010000066">
    <property type="protein sequence ID" value="MFB9097724.1"/>
    <property type="molecule type" value="Genomic_DNA"/>
</dbReference>
<accession>A0ABV5GR37</accession>
<dbReference type="RefSeq" id="WP_236457930.1">
    <property type="nucleotide sequence ID" value="NZ_CBCSGE010000036.1"/>
</dbReference>
<name>A0ABV5GR37_9FLAO</name>
<protein>
    <submittedName>
        <fullName evidence="1">Uncharacterized protein</fullName>
    </submittedName>
</protein>
<gene>
    <name evidence="1" type="ORF">ACFFVF_14485</name>
</gene>
<dbReference type="Proteomes" id="UP001589607">
    <property type="component" value="Unassembled WGS sequence"/>
</dbReference>
<comment type="caution">
    <text evidence="1">The sequence shown here is derived from an EMBL/GenBank/DDBJ whole genome shotgun (WGS) entry which is preliminary data.</text>
</comment>
<evidence type="ECO:0000313" key="2">
    <source>
        <dbReference type="Proteomes" id="UP001589607"/>
    </source>
</evidence>
<organism evidence="1 2">
    <name type="scientific">Flavobacterium jumunjinense</name>
    <dbReference type="NCBI Taxonomy" id="998845"/>
    <lineage>
        <taxon>Bacteria</taxon>
        <taxon>Pseudomonadati</taxon>
        <taxon>Bacteroidota</taxon>
        <taxon>Flavobacteriia</taxon>
        <taxon>Flavobacteriales</taxon>
        <taxon>Flavobacteriaceae</taxon>
        <taxon>Flavobacterium</taxon>
    </lineage>
</organism>
<reference evidence="1 2" key="1">
    <citation type="submission" date="2024-09" db="EMBL/GenBank/DDBJ databases">
        <authorList>
            <person name="Sun Q."/>
            <person name="Mori K."/>
        </authorList>
    </citation>
    <scope>NUCLEOTIDE SEQUENCE [LARGE SCALE GENOMIC DNA]</scope>
    <source>
        <strain evidence="1 2">CECT 7955</strain>
    </source>
</reference>
<proteinExistence type="predicted"/>
<sequence length="109" mass="12516">MEIDKLIIDLEEALVALLGKKYSELKPEIQKDIDDFLEKSKEKMKRWTLLLAETSITIEEFEWLLKSQKDILVLKALQSAGVSKVRLNTIKNSIIKTTFDIVLAALIKQ</sequence>
<keyword evidence="2" id="KW-1185">Reference proteome</keyword>